<dbReference type="CDD" id="cd00093">
    <property type="entry name" value="HTH_XRE"/>
    <property type="match status" value="1"/>
</dbReference>
<protein>
    <submittedName>
        <fullName evidence="4">DUF4115 domain-containing protein</fullName>
    </submittedName>
</protein>
<organism evidence="4 5">
    <name type="scientific">Sphingomonas sanxanigenens</name>
    <dbReference type="NCBI Taxonomy" id="397260"/>
    <lineage>
        <taxon>Bacteria</taxon>
        <taxon>Pseudomonadati</taxon>
        <taxon>Pseudomonadota</taxon>
        <taxon>Alphaproteobacteria</taxon>
        <taxon>Sphingomonadales</taxon>
        <taxon>Sphingomonadaceae</taxon>
        <taxon>Sphingomonas</taxon>
    </lineage>
</organism>
<dbReference type="InterPro" id="IPR001387">
    <property type="entry name" value="Cro/C1-type_HTH"/>
</dbReference>
<gene>
    <name evidence="4" type="ORF">DI623_10160</name>
</gene>
<dbReference type="InterPro" id="IPR050400">
    <property type="entry name" value="Bact_Cytoskel_RodZ"/>
</dbReference>
<keyword evidence="2" id="KW-1133">Transmembrane helix</keyword>
<keyword evidence="2" id="KW-0812">Transmembrane</keyword>
<reference evidence="4 5" key="1">
    <citation type="submission" date="2017-08" db="EMBL/GenBank/DDBJ databases">
        <title>Infants hospitalized years apart are colonized by the same room-sourced microbial strains.</title>
        <authorList>
            <person name="Brooks B."/>
            <person name="Olm M.R."/>
            <person name="Firek B.A."/>
            <person name="Baker R."/>
            <person name="Thomas B.C."/>
            <person name="Morowitz M.J."/>
            <person name="Banfield J.F."/>
        </authorList>
    </citation>
    <scope>NUCLEOTIDE SEQUENCE [LARGE SCALE GENOMIC DNA]</scope>
    <source>
        <strain evidence="4">S2_018_000_R2_101</strain>
    </source>
</reference>
<feature type="transmembrane region" description="Helical" evidence="2">
    <location>
        <begin position="113"/>
        <end position="132"/>
    </location>
</feature>
<dbReference type="Pfam" id="PF13413">
    <property type="entry name" value="HTH_25"/>
    <property type="match status" value="1"/>
</dbReference>
<dbReference type="PANTHER" id="PTHR34475">
    <property type="match status" value="1"/>
</dbReference>
<dbReference type="GO" id="GO:0003677">
    <property type="term" value="F:DNA binding"/>
    <property type="evidence" value="ECO:0007669"/>
    <property type="project" value="InterPro"/>
</dbReference>
<feature type="compositionally biased region" description="Low complexity" evidence="1">
    <location>
        <begin position="257"/>
        <end position="277"/>
    </location>
</feature>
<sequence length="283" mass="29048">MAEISEEEAGPSAGSVGARLKAGREAAGLDLADVAARTRIALRHLDSIEQDRFDALPSPTYGIGFARAYARAVGLDEVSVAAQVRQQISEHGHERSEYVAFEPADPARVPPRIFAWTAAIVALLIVAGYAVWRTSWLNGPAPTITTAVEAPAEEAAKPAAAPVATPSPAAPAAGQVVLTATDTVWLRITDATGKRLFEKEMQPGERYELPADANAPVIRTGRPQALAITVGGVAIAPLGTPDQTIDKVGVSAAALAARPPAATPAAAPAPAVSSPAPTSSPTP</sequence>
<dbReference type="InterPro" id="IPR025194">
    <property type="entry name" value="RodZ-like_C"/>
</dbReference>
<proteinExistence type="predicted"/>
<dbReference type="Pfam" id="PF13464">
    <property type="entry name" value="RodZ_C"/>
    <property type="match status" value="1"/>
</dbReference>
<comment type="caution">
    <text evidence="4">The sequence shown here is derived from an EMBL/GenBank/DDBJ whole genome shotgun (WGS) entry which is preliminary data.</text>
</comment>
<evidence type="ECO:0000256" key="2">
    <source>
        <dbReference type="SAM" id="Phobius"/>
    </source>
</evidence>
<keyword evidence="2" id="KW-0472">Membrane</keyword>
<name>A0A2W5AAI7_9SPHN</name>
<dbReference type="InterPro" id="IPR010982">
    <property type="entry name" value="Lambda_DNA-bd_dom_sf"/>
</dbReference>
<dbReference type="Gene3D" id="1.10.260.40">
    <property type="entry name" value="lambda repressor-like DNA-binding domains"/>
    <property type="match status" value="1"/>
</dbReference>
<evidence type="ECO:0000256" key="1">
    <source>
        <dbReference type="SAM" id="MobiDB-lite"/>
    </source>
</evidence>
<evidence type="ECO:0000259" key="3">
    <source>
        <dbReference type="Pfam" id="PF13464"/>
    </source>
</evidence>
<feature type="region of interest" description="Disordered" evidence="1">
    <location>
        <begin position="257"/>
        <end position="283"/>
    </location>
</feature>
<accession>A0A2W5AAI7</accession>
<dbReference type="AlphaFoldDB" id="A0A2W5AAI7"/>
<dbReference type="EMBL" id="QFNN01000058">
    <property type="protein sequence ID" value="PZO89459.1"/>
    <property type="molecule type" value="Genomic_DNA"/>
</dbReference>
<feature type="domain" description="Cytoskeleton protein RodZ-like C-terminal" evidence="3">
    <location>
        <begin position="177"/>
        <end position="244"/>
    </location>
</feature>
<dbReference type="PANTHER" id="PTHR34475:SF1">
    <property type="entry name" value="CYTOSKELETON PROTEIN RODZ"/>
    <property type="match status" value="1"/>
</dbReference>
<evidence type="ECO:0000313" key="5">
    <source>
        <dbReference type="Proteomes" id="UP000249066"/>
    </source>
</evidence>
<dbReference type="Proteomes" id="UP000249066">
    <property type="component" value="Unassembled WGS sequence"/>
</dbReference>
<evidence type="ECO:0000313" key="4">
    <source>
        <dbReference type="EMBL" id="PZO89459.1"/>
    </source>
</evidence>